<sequence>MFPNIEYIFVYYFVMIHIPVLSNYIHNPNYMSKSSNKDTRLPFYLKVPTSVTAVEGADVILSCRIENLNDQMVFWIRNSDLQILTAGLMTFSSDPRFRVNHENTIDEKDWSLLISNVKIEDGGLYECQINTEPKMKLNIKLKVLVKELTEMMEMDSPFHHHFGASIEGKNLNVLKRGQTITLTCKVIESDAKSNNENSKHIEWIKDGEPVSSTTRNSGTTIHTIWDKTNGISKLTLSMLQTSDEGNYSCTSNGYESDVVTIQIVPDMEVENTSFIVDNSSSTQTKLPEIVFYFICFIGLFVVQPKI</sequence>
<evidence type="ECO:0000259" key="2">
    <source>
        <dbReference type="PROSITE" id="PS50835"/>
    </source>
</evidence>
<dbReference type="SMART" id="SM00409">
    <property type="entry name" value="IG"/>
    <property type="match status" value="2"/>
</dbReference>
<dbReference type="PANTHER" id="PTHR23279">
    <property type="entry name" value="DEFECTIVE PROBOSCIS EXTENSION RESPONSE DPR -RELATED"/>
    <property type="match status" value="1"/>
</dbReference>
<dbReference type="SMART" id="SM00408">
    <property type="entry name" value="IGc2"/>
    <property type="match status" value="2"/>
</dbReference>
<dbReference type="GO" id="GO:0032589">
    <property type="term" value="C:neuron projection membrane"/>
    <property type="evidence" value="ECO:0007669"/>
    <property type="project" value="TreeGrafter"/>
</dbReference>
<dbReference type="InterPro" id="IPR013783">
    <property type="entry name" value="Ig-like_fold"/>
</dbReference>
<feature type="transmembrane region" description="Helical" evidence="1">
    <location>
        <begin position="7"/>
        <end position="25"/>
    </location>
</feature>
<accession>A0A9J6CKN6</accession>
<dbReference type="OrthoDB" id="6377396at2759"/>
<dbReference type="SMART" id="SM00406">
    <property type="entry name" value="IGv"/>
    <property type="match status" value="2"/>
</dbReference>
<evidence type="ECO:0000313" key="3">
    <source>
        <dbReference type="EMBL" id="KAG5682150.1"/>
    </source>
</evidence>
<protein>
    <recommendedName>
        <fullName evidence="2">Ig-like domain-containing protein</fullName>
    </recommendedName>
</protein>
<dbReference type="Pfam" id="PF13927">
    <property type="entry name" value="Ig_3"/>
    <property type="match status" value="1"/>
</dbReference>
<reference evidence="3" key="1">
    <citation type="submission" date="2021-03" db="EMBL/GenBank/DDBJ databases">
        <title>Chromosome level genome of the anhydrobiotic midge Polypedilum vanderplanki.</title>
        <authorList>
            <person name="Yoshida Y."/>
            <person name="Kikawada T."/>
            <person name="Gusev O."/>
        </authorList>
    </citation>
    <scope>NUCLEOTIDE SEQUENCE</scope>
    <source>
        <strain evidence="3">NIAS01</strain>
        <tissue evidence="3">Whole body or cell culture</tissue>
    </source>
</reference>
<dbReference type="Proteomes" id="UP001107558">
    <property type="component" value="Chromosome 1"/>
</dbReference>
<dbReference type="Gene3D" id="2.60.40.10">
    <property type="entry name" value="Immunoglobulins"/>
    <property type="match status" value="2"/>
</dbReference>
<dbReference type="InterPro" id="IPR007110">
    <property type="entry name" value="Ig-like_dom"/>
</dbReference>
<name>A0A9J6CKN6_POLVA</name>
<dbReference type="GO" id="GO:0050808">
    <property type="term" value="P:synapse organization"/>
    <property type="evidence" value="ECO:0007669"/>
    <property type="project" value="TreeGrafter"/>
</dbReference>
<dbReference type="InterPro" id="IPR037448">
    <property type="entry name" value="Zig-8"/>
</dbReference>
<proteinExistence type="predicted"/>
<evidence type="ECO:0000313" key="4">
    <source>
        <dbReference type="Proteomes" id="UP001107558"/>
    </source>
</evidence>
<keyword evidence="1" id="KW-1133">Transmembrane helix</keyword>
<keyword evidence="1" id="KW-0472">Membrane</keyword>
<keyword evidence="1" id="KW-0812">Transmembrane</keyword>
<dbReference type="PANTHER" id="PTHR23279:SF36">
    <property type="entry name" value="DEFECTIVE PROBOSCIS EXTENSION RESPONSE 9, ISOFORM A"/>
    <property type="match status" value="1"/>
</dbReference>
<dbReference type="PROSITE" id="PS50835">
    <property type="entry name" value="IG_LIKE"/>
    <property type="match status" value="2"/>
</dbReference>
<dbReference type="InterPro" id="IPR036179">
    <property type="entry name" value="Ig-like_dom_sf"/>
</dbReference>
<feature type="domain" description="Ig-like" evidence="2">
    <location>
        <begin position="177"/>
        <end position="260"/>
    </location>
</feature>
<organism evidence="3 4">
    <name type="scientific">Polypedilum vanderplanki</name>
    <name type="common">Sleeping chironomid midge</name>
    <dbReference type="NCBI Taxonomy" id="319348"/>
    <lineage>
        <taxon>Eukaryota</taxon>
        <taxon>Metazoa</taxon>
        <taxon>Ecdysozoa</taxon>
        <taxon>Arthropoda</taxon>
        <taxon>Hexapoda</taxon>
        <taxon>Insecta</taxon>
        <taxon>Pterygota</taxon>
        <taxon>Neoptera</taxon>
        <taxon>Endopterygota</taxon>
        <taxon>Diptera</taxon>
        <taxon>Nematocera</taxon>
        <taxon>Chironomoidea</taxon>
        <taxon>Chironomidae</taxon>
        <taxon>Chironominae</taxon>
        <taxon>Polypedilum</taxon>
        <taxon>Polypedilum</taxon>
    </lineage>
</organism>
<dbReference type="InterPro" id="IPR003598">
    <property type="entry name" value="Ig_sub2"/>
</dbReference>
<dbReference type="InterPro" id="IPR013106">
    <property type="entry name" value="Ig_V-set"/>
</dbReference>
<dbReference type="SUPFAM" id="SSF48726">
    <property type="entry name" value="Immunoglobulin"/>
    <property type="match status" value="2"/>
</dbReference>
<dbReference type="EMBL" id="JADBJN010000001">
    <property type="protein sequence ID" value="KAG5682150.1"/>
    <property type="molecule type" value="Genomic_DNA"/>
</dbReference>
<dbReference type="AlphaFoldDB" id="A0A9J6CKN6"/>
<evidence type="ECO:0000256" key="1">
    <source>
        <dbReference type="SAM" id="Phobius"/>
    </source>
</evidence>
<dbReference type="Pfam" id="PF07686">
    <property type="entry name" value="V-set"/>
    <property type="match status" value="1"/>
</dbReference>
<comment type="caution">
    <text evidence="3">The sequence shown here is derived from an EMBL/GenBank/DDBJ whole genome shotgun (WGS) entry which is preliminary data.</text>
</comment>
<dbReference type="InterPro" id="IPR003599">
    <property type="entry name" value="Ig_sub"/>
</dbReference>
<keyword evidence="4" id="KW-1185">Reference proteome</keyword>
<feature type="domain" description="Ig-like" evidence="2">
    <location>
        <begin position="42"/>
        <end position="138"/>
    </location>
</feature>
<gene>
    <name evidence="3" type="ORF">PVAND_011522</name>
</gene>